<protein>
    <submittedName>
        <fullName evidence="1">Uncharacterized protein</fullName>
    </submittedName>
</protein>
<dbReference type="KEGG" id="vg:5076586"/>
<dbReference type="GeneID" id="5076586"/>
<evidence type="ECO:0000313" key="2">
    <source>
        <dbReference type="Proteomes" id="UP000001305"/>
    </source>
</evidence>
<dbReference type="Proteomes" id="UP000001305">
    <property type="component" value="Segment"/>
</dbReference>
<name>Q52PS0_9CAUD</name>
<dbReference type="RefSeq" id="YP_239320.1">
    <property type="nucleotide sequence ID" value="NC_007024.1"/>
</dbReference>
<reference evidence="1 2" key="1">
    <citation type="submission" date="2005-03" db="EMBL/GenBank/DDBJ databases">
        <title>Sequencing of bacteriophage Xp15 from Xanthomonas campestris pv. pelargonii and identification of the lysis genes.</title>
        <authorList>
            <person name="Ramadugu C."/>
            <person name="Gabriel D.W."/>
        </authorList>
    </citation>
    <scope>NUCLEOTIDE SEQUENCE [LARGE SCALE GENOMIC DNA]</scope>
</reference>
<keyword evidence="2" id="KW-1185">Reference proteome</keyword>
<proteinExistence type="predicted"/>
<sequence length="90" mass="10495">MKILLVGSDMRYMQETLHQMVKKDIVFKSNPPRLLHADGSTVDVLCIKGYSDLESVRGMRFDVIFEHASLDHRIRSLYEIMCELKARVIR</sequence>
<accession>Q52PS0</accession>
<evidence type="ECO:0000313" key="1">
    <source>
        <dbReference type="EMBL" id="AAX84888.1"/>
    </source>
</evidence>
<organism evidence="1 2">
    <name type="scientific">Xanthomonas phage Xp15</name>
    <dbReference type="NCBI Taxonomy" id="322855"/>
    <lineage>
        <taxon>Viruses</taxon>
        <taxon>Duplodnaviria</taxon>
        <taxon>Heunggongvirae</taxon>
        <taxon>Uroviricota</taxon>
        <taxon>Caudoviricetes</taxon>
        <taxon>Alachuavirus</taxon>
        <taxon>Alachuavirus Xp15</taxon>
    </lineage>
</organism>
<dbReference type="EMBL" id="AY986977">
    <property type="protein sequence ID" value="AAX84888.1"/>
    <property type="molecule type" value="Genomic_DNA"/>
</dbReference>